<dbReference type="GO" id="GO:0009279">
    <property type="term" value="C:cell outer membrane"/>
    <property type="evidence" value="ECO:0007669"/>
    <property type="project" value="UniProtKB-SubCell"/>
</dbReference>
<comment type="subcellular location">
    <subcellularLocation>
        <location evidence="1">Cell outer membrane</location>
    </subcellularLocation>
</comment>
<comment type="similarity">
    <text evidence="2">Belongs to the outer membrane factor (OMF) (TC 1.B.17) family.</text>
</comment>
<dbReference type="GO" id="GO:0015562">
    <property type="term" value="F:efflux transmembrane transporter activity"/>
    <property type="evidence" value="ECO:0007669"/>
    <property type="project" value="InterPro"/>
</dbReference>
<keyword evidence="3" id="KW-0813">Transport</keyword>
<dbReference type="EMBL" id="BSFI01000022">
    <property type="protein sequence ID" value="GLK69593.1"/>
    <property type="molecule type" value="Genomic_DNA"/>
</dbReference>
<dbReference type="Pfam" id="PF02321">
    <property type="entry name" value="OEP"/>
    <property type="match status" value="2"/>
</dbReference>
<keyword evidence="10" id="KW-1185">Reference proteome</keyword>
<keyword evidence="8" id="KW-0175">Coiled coil</keyword>
<evidence type="ECO:0000313" key="9">
    <source>
        <dbReference type="EMBL" id="GLK69593.1"/>
    </source>
</evidence>
<evidence type="ECO:0000256" key="5">
    <source>
        <dbReference type="ARBA" id="ARBA00022692"/>
    </source>
</evidence>
<keyword evidence="4" id="KW-1134">Transmembrane beta strand</keyword>
<keyword evidence="6" id="KW-0472">Membrane</keyword>
<dbReference type="Proteomes" id="UP001143372">
    <property type="component" value="Unassembled WGS sequence"/>
</dbReference>
<evidence type="ECO:0000313" key="10">
    <source>
        <dbReference type="Proteomes" id="UP001143372"/>
    </source>
</evidence>
<dbReference type="AlphaFoldDB" id="A0A9W6J5E5"/>
<dbReference type="GO" id="GO:1990281">
    <property type="term" value="C:efflux pump complex"/>
    <property type="evidence" value="ECO:0007669"/>
    <property type="project" value="TreeGrafter"/>
</dbReference>
<dbReference type="GO" id="GO:0015288">
    <property type="term" value="F:porin activity"/>
    <property type="evidence" value="ECO:0007669"/>
    <property type="project" value="TreeGrafter"/>
</dbReference>
<keyword evidence="5" id="KW-0812">Transmembrane</keyword>
<evidence type="ECO:0000256" key="1">
    <source>
        <dbReference type="ARBA" id="ARBA00004442"/>
    </source>
</evidence>
<evidence type="ECO:0000256" key="6">
    <source>
        <dbReference type="ARBA" id="ARBA00023136"/>
    </source>
</evidence>
<reference evidence="9" key="2">
    <citation type="submission" date="2023-01" db="EMBL/GenBank/DDBJ databases">
        <authorList>
            <person name="Sun Q."/>
            <person name="Evtushenko L."/>
        </authorList>
    </citation>
    <scope>NUCLEOTIDE SEQUENCE</scope>
    <source>
        <strain evidence="9">VKM B-2347</strain>
    </source>
</reference>
<dbReference type="PANTHER" id="PTHR30026:SF22">
    <property type="entry name" value="OUTER MEMBRANE EFFLUX PROTEIN"/>
    <property type="match status" value="1"/>
</dbReference>
<feature type="coiled-coil region" evidence="8">
    <location>
        <begin position="271"/>
        <end position="298"/>
    </location>
</feature>
<dbReference type="NCBIfam" id="TIGR01844">
    <property type="entry name" value="type_I_sec_TolC"/>
    <property type="match status" value="1"/>
</dbReference>
<evidence type="ECO:0000256" key="3">
    <source>
        <dbReference type="ARBA" id="ARBA00022448"/>
    </source>
</evidence>
<dbReference type="PANTHER" id="PTHR30026">
    <property type="entry name" value="OUTER MEMBRANE PROTEIN TOLC"/>
    <property type="match status" value="1"/>
</dbReference>
<dbReference type="InterPro" id="IPR003423">
    <property type="entry name" value="OMP_efflux"/>
</dbReference>
<evidence type="ECO:0000256" key="8">
    <source>
        <dbReference type="SAM" id="Coils"/>
    </source>
</evidence>
<organism evidence="9 10">
    <name type="scientific">Hansschlegelia plantiphila</name>
    <dbReference type="NCBI Taxonomy" id="374655"/>
    <lineage>
        <taxon>Bacteria</taxon>
        <taxon>Pseudomonadati</taxon>
        <taxon>Pseudomonadota</taxon>
        <taxon>Alphaproteobacteria</taxon>
        <taxon>Hyphomicrobiales</taxon>
        <taxon>Methylopilaceae</taxon>
        <taxon>Hansschlegelia</taxon>
    </lineage>
</organism>
<keyword evidence="7" id="KW-0998">Cell outer membrane</keyword>
<dbReference type="InterPro" id="IPR051906">
    <property type="entry name" value="TolC-like"/>
</dbReference>
<accession>A0A9W6J5E5</accession>
<dbReference type="SUPFAM" id="SSF56954">
    <property type="entry name" value="Outer membrane efflux proteins (OEP)"/>
    <property type="match status" value="1"/>
</dbReference>
<comment type="caution">
    <text evidence="9">The sequence shown here is derived from an EMBL/GenBank/DDBJ whole genome shotgun (WGS) entry which is preliminary data.</text>
</comment>
<evidence type="ECO:0000256" key="2">
    <source>
        <dbReference type="ARBA" id="ARBA00007613"/>
    </source>
</evidence>
<feature type="coiled-coil region" evidence="8">
    <location>
        <begin position="35"/>
        <end position="94"/>
    </location>
</feature>
<gene>
    <name evidence="9" type="ORF">GCM10008179_32310</name>
</gene>
<dbReference type="Gene3D" id="1.20.1600.10">
    <property type="entry name" value="Outer membrane efflux proteins (OEP)"/>
    <property type="match status" value="1"/>
</dbReference>
<evidence type="ECO:0000256" key="7">
    <source>
        <dbReference type="ARBA" id="ARBA00023237"/>
    </source>
</evidence>
<reference evidence="9" key="1">
    <citation type="journal article" date="2014" name="Int. J. Syst. Evol. Microbiol.">
        <title>Complete genome sequence of Corynebacterium casei LMG S-19264T (=DSM 44701T), isolated from a smear-ripened cheese.</title>
        <authorList>
            <consortium name="US DOE Joint Genome Institute (JGI-PGF)"/>
            <person name="Walter F."/>
            <person name="Albersmeier A."/>
            <person name="Kalinowski J."/>
            <person name="Ruckert C."/>
        </authorList>
    </citation>
    <scope>NUCLEOTIDE SEQUENCE</scope>
    <source>
        <strain evidence="9">VKM B-2347</strain>
    </source>
</reference>
<dbReference type="InterPro" id="IPR010130">
    <property type="entry name" value="T1SS_OMP_TolC"/>
</dbReference>
<name>A0A9W6J5E5_9HYPH</name>
<protein>
    <submittedName>
        <fullName evidence="9">Channel protein TolC</fullName>
    </submittedName>
</protein>
<evidence type="ECO:0000256" key="4">
    <source>
        <dbReference type="ARBA" id="ARBA00022452"/>
    </source>
</evidence>
<proteinExistence type="inferred from homology"/>
<sequence length="378" mass="41790">MTIPKAKTTTNSSPRGFGVTADQTIFDGFRRQNQLRSAESNVLGAREQLLNSEQNVLFDTAQAYMDVLRDYAILDVRRNNVDVLREELKAARERFQVGEVTRTDTAQAEAALEGSHTNVSQAEAQLNTSRATYRQIVGEDIARPRPARSIDRLLPRGLNEAINLSQAQHPAILAAFHGVDAANLQIRVYESQLYPQIGVEAAFQRRYDDSSSVNRVTAGSLVGRLTIPIYAGGSYSSQVRQAKEVAGQRRLEADVARDQVRQATVSAWGQVQAATAQISSAQAQIQASQTALNGVREEAKVGQRTTLDVLNAQQDLLNARVTLIQAQRDRMVASYALLSAVGWLTADRLGLRVARYDPNVHYDQVRDKWYGLRTPDGR</sequence>